<organism evidence="4">
    <name type="scientific">candidate division WWE3 bacterium</name>
    <dbReference type="NCBI Taxonomy" id="2053526"/>
    <lineage>
        <taxon>Bacteria</taxon>
        <taxon>Katanobacteria</taxon>
    </lineage>
</organism>
<keyword evidence="2 3" id="KW-0687">Ribonucleoprotein</keyword>
<dbReference type="Proteomes" id="UP000886066">
    <property type="component" value="Unassembled WGS sequence"/>
</dbReference>
<comment type="caution">
    <text evidence="4">The sequence shown here is derived from an EMBL/GenBank/DDBJ whole genome shotgun (WGS) entry which is preliminary data.</text>
</comment>
<dbReference type="AlphaFoldDB" id="A0A7C1DJM3"/>
<dbReference type="InterPro" id="IPR000307">
    <property type="entry name" value="Ribosomal_bS16"/>
</dbReference>
<dbReference type="NCBIfam" id="TIGR00002">
    <property type="entry name" value="S16"/>
    <property type="match status" value="1"/>
</dbReference>
<gene>
    <name evidence="3" type="primary">rpsP</name>
    <name evidence="4" type="ORF">ENN92_00415</name>
</gene>
<dbReference type="EMBL" id="DSDM01000023">
    <property type="protein sequence ID" value="HDQ88602.1"/>
    <property type="molecule type" value="Genomic_DNA"/>
</dbReference>
<dbReference type="HAMAP" id="MF_00385">
    <property type="entry name" value="Ribosomal_bS16"/>
    <property type="match status" value="1"/>
</dbReference>
<reference evidence="4" key="1">
    <citation type="journal article" date="2020" name="mSystems">
        <title>Genome- and Community-Level Interaction Insights into Carbon Utilization and Element Cycling Functions of Hydrothermarchaeota in Hydrothermal Sediment.</title>
        <authorList>
            <person name="Zhou Z."/>
            <person name="Liu Y."/>
            <person name="Xu W."/>
            <person name="Pan J."/>
            <person name="Luo Z.H."/>
            <person name="Li M."/>
        </authorList>
    </citation>
    <scope>NUCLEOTIDE SEQUENCE [LARGE SCALE GENOMIC DNA]</scope>
    <source>
        <strain evidence="4">SpSt-1219</strain>
    </source>
</reference>
<keyword evidence="1 3" id="KW-0689">Ribosomal protein</keyword>
<dbReference type="GO" id="GO:0015935">
    <property type="term" value="C:small ribosomal subunit"/>
    <property type="evidence" value="ECO:0007669"/>
    <property type="project" value="TreeGrafter"/>
</dbReference>
<evidence type="ECO:0000313" key="4">
    <source>
        <dbReference type="EMBL" id="HDQ88602.1"/>
    </source>
</evidence>
<dbReference type="Pfam" id="PF00886">
    <property type="entry name" value="Ribosomal_S16"/>
    <property type="match status" value="1"/>
</dbReference>
<dbReference type="GO" id="GO:0006412">
    <property type="term" value="P:translation"/>
    <property type="evidence" value="ECO:0007669"/>
    <property type="project" value="UniProtKB-UniRule"/>
</dbReference>
<dbReference type="PROSITE" id="PS00732">
    <property type="entry name" value="RIBOSOMAL_S16"/>
    <property type="match status" value="1"/>
</dbReference>
<dbReference type="PANTHER" id="PTHR12919">
    <property type="entry name" value="30S RIBOSOMAL PROTEIN S16"/>
    <property type="match status" value="1"/>
</dbReference>
<evidence type="ECO:0000256" key="1">
    <source>
        <dbReference type="ARBA" id="ARBA00022980"/>
    </source>
</evidence>
<evidence type="ECO:0000256" key="3">
    <source>
        <dbReference type="HAMAP-Rule" id="MF_00385"/>
    </source>
</evidence>
<accession>A0A7C1DJM3</accession>
<protein>
    <recommendedName>
        <fullName evidence="3">Small ribosomal subunit protein bS16</fullName>
    </recommendedName>
</protein>
<evidence type="ECO:0000256" key="2">
    <source>
        <dbReference type="ARBA" id="ARBA00023274"/>
    </source>
</evidence>
<dbReference type="InterPro" id="IPR020592">
    <property type="entry name" value="Ribosomal_bS16_CS"/>
</dbReference>
<dbReference type="PANTHER" id="PTHR12919:SF20">
    <property type="entry name" value="SMALL RIBOSOMAL SUBUNIT PROTEIN BS16M"/>
    <property type="match status" value="1"/>
</dbReference>
<sequence>MSVTIRLARVGKKNSPAYKVVVSNTRSKRTGKYLDVLGFYNPSEGEKAYKIDKKKYQEWKSNGALSTEAVDKLLEGTYEYKVYAPKKAKGEKVEE</sequence>
<dbReference type="GO" id="GO:0003735">
    <property type="term" value="F:structural constituent of ribosome"/>
    <property type="evidence" value="ECO:0007669"/>
    <property type="project" value="InterPro"/>
</dbReference>
<dbReference type="GO" id="GO:0005737">
    <property type="term" value="C:cytoplasm"/>
    <property type="evidence" value="ECO:0007669"/>
    <property type="project" value="UniProtKB-ARBA"/>
</dbReference>
<dbReference type="InterPro" id="IPR023803">
    <property type="entry name" value="Ribosomal_bS16_dom_sf"/>
</dbReference>
<proteinExistence type="inferred from homology"/>
<dbReference type="SUPFAM" id="SSF54565">
    <property type="entry name" value="Ribosomal protein S16"/>
    <property type="match status" value="1"/>
</dbReference>
<comment type="similarity">
    <text evidence="3">Belongs to the bacterial ribosomal protein bS16 family.</text>
</comment>
<dbReference type="Gene3D" id="3.30.1320.10">
    <property type="match status" value="1"/>
</dbReference>
<name>A0A7C1DJM3_UNCKA</name>